<dbReference type="InterPro" id="IPR040581">
    <property type="entry name" value="Thioredoxin_11"/>
</dbReference>
<sequence>SSINLNDTEKKCIDKLNCKFHGDFRLDQNPSTFKEAIELYQKLPSLVGADNENAVPKTVYLTPLHVLFNKEEKIIREISSSTINRSIAGIEDLHSVIVQAVDLTKASIFTNFPPMKEQLLDFITRVTEFEHELKSQMALLLPEVRVGTKTEVCLTDLLKKLNSSPFNMKTLSSWLKGKSDEITRITGFIRTITLAMSSHNSVNISIESGSVMKAYTRNPSKRIICLLLRLNREEEPQLADMYNYLYEPEKLQSRDQKEIRPSWFRSREIISKMCSHIDHFVELSLENVQNAKVEFVVDEECFLDGTERVDIVLYENCLEQQGYIALRKPRKPTATVVTHNSVTLEWTDEERKSESTQKYKIIYRKLTTDKVQWSEVFTSDNKKTMCITDLPSSTPFQFKVQSINNICYSPTSDISEAITTAAAPTAQGRLGYTILSELVVLVKGQVRIRPRSGPFSFHSDQT</sequence>
<dbReference type="CDD" id="cd00063">
    <property type="entry name" value="FN3"/>
    <property type="match status" value="1"/>
</dbReference>
<gene>
    <name evidence="2" type="ORF">OVA965_LOCUS26309</name>
    <name evidence="3" type="ORF">TMI583_LOCUS27048</name>
</gene>
<name>A0A8S2EQZ1_9BILA</name>
<evidence type="ECO:0000259" key="1">
    <source>
        <dbReference type="PROSITE" id="PS50853"/>
    </source>
</evidence>
<reference evidence="2" key="1">
    <citation type="submission" date="2021-02" db="EMBL/GenBank/DDBJ databases">
        <authorList>
            <person name="Nowell W R."/>
        </authorList>
    </citation>
    <scope>NUCLEOTIDE SEQUENCE</scope>
</reference>
<dbReference type="Proteomes" id="UP000677228">
    <property type="component" value="Unassembled WGS sequence"/>
</dbReference>
<dbReference type="InterPro" id="IPR036116">
    <property type="entry name" value="FN3_sf"/>
</dbReference>
<organism evidence="2 4">
    <name type="scientific">Didymodactylos carnosus</name>
    <dbReference type="NCBI Taxonomy" id="1234261"/>
    <lineage>
        <taxon>Eukaryota</taxon>
        <taxon>Metazoa</taxon>
        <taxon>Spiralia</taxon>
        <taxon>Gnathifera</taxon>
        <taxon>Rotifera</taxon>
        <taxon>Eurotatoria</taxon>
        <taxon>Bdelloidea</taxon>
        <taxon>Philodinida</taxon>
        <taxon>Philodinidae</taxon>
        <taxon>Didymodactylos</taxon>
    </lineage>
</organism>
<evidence type="ECO:0000313" key="2">
    <source>
        <dbReference type="EMBL" id="CAF1251722.1"/>
    </source>
</evidence>
<dbReference type="Proteomes" id="UP000682733">
    <property type="component" value="Unassembled WGS sequence"/>
</dbReference>
<dbReference type="Gene3D" id="2.60.40.10">
    <property type="entry name" value="Immunoglobulins"/>
    <property type="match status" value="1"/>
</dbReference>
<dbReference type="InterPro" id="IPR052090">
    <property type="entry name" value="Cytolytic_pore-forming_toxin"/>
</dbReference>
<dbReference type="PANTHER" id="PTHR31594:SF14">
    <property type="entry name" value="FIBRONECTIN TYPE-III DOMAIN-CONTAINING PROTEIN"/>
    <property type="match status" value="1"/>
</dbReference>
<dbReference type="SMART" id="SM00060">
    <property type="entry name" value="FN3"/>
    <property type="match status" value="1"/>
</dbReference>
<feature type="domain" description="Fibronectin type-III" evidence="1">
    <location>
        <begin position="328"/>
        <end position="423"/>
    </location>
</feature>
<protein>
    <recommendedName>
        <fullName evidence="1">Fibronectin type-III domain-containing protein</fullName>
    </recommendedName>
</protein>
<comment type="caution">
    <text evidence="2">The sequence shown here is derived from an EMBL/GenBank/DDBJ whole genome shotgun (WGS) entry which is preliminary data.</text>
</comment>
<dbReference type="InterPro" id="IPR013783">
    <property type="entry name" value="Ig-like_fold"/>
</dbReference>
<feature type="non-terminal residue" evidence="2">
    <location>
        <position position="1"/>
    </location>
</feature>
<dbReference type="PROSITE" id="PS50853">
    <property type="entry name" value="FN3"/>
    <property type="match status" value="1"/>
</dbReference>
<dbReference type="InterPro" id="IPR003961">
    <property type="entry name" value="FN3_dom"/>
</dbReference>
<dbReference type="Pfam" id="PF00041">
    <property type="entry name" value="fn3"/>
    <property type="match status" value="1"/>
</dbReference>
<dbReference type="EMBL" id="CAJOBA010038331">
    <property type="protein sequence ID" value="CAF4058935.1"/>
    <property type="molecule type" value="Genomic_DNA"/>
</dbReference>
<dbReference type="Pfam" id="PF18078">
    <property type="entry name" value="Thioredoxin_11"/>
    <property type="match status" value="1"/>
</dbReference>
<dbReference type="PANTHER" id="PTHR31594">
    <property type="entry name" value="AIG1-TYPE G DOMAIN-CONTAINING PROTEIN"/>
    <property type="match status" value="1"/>
</dbReference>
<accession>A0A8S2EQZ1</accession>
<dbReference type="AlphaFoldDB" id="A0A8S2EQZ1"/>
<dbReference type="Pfam" id="PF21109">
    <property type="entry name" value="Stonustoxin_helical"/>
    <property type="match status" value="1"/>
</dbReference>
<evidence type="ECO:0000313" key="4">
    <source>
        <dbReference type="Proteomes" id="UP000677228"/>
    </source>
</evidence>
<evidence type="ECO:0000313" key="3">
    <source>
        <dbReference type="EMBL" id="CAF4058935.1"/>
    </source>
</evidence>
<dbReference type="InterPro" id="IPR048997">
    <property type="entry name" value="Stonustoxin-like_helical"/>
</dbReference>
<dbReference type="EMBL" id="CAJNOK010016780">
    <property type="protein sequence ID" value="CAF1251722.1"/>
    <property type="molecule type" value="Genomic_DNA"/>
</dbReference>
<proteinExistence type="predicted"/>
<dbReference type="SUPFAM" id="SSF49265">
    <property type="entry name" value="Fibronectin type III"/>
    <property type="match status" value="1"/>
</dbReference>